<gene>
    <name evidence="3" type="ORF">K491DRAFT_603119</name>
</gene>
<keyword evidence="1" id="KW-1133">Transmembrane helix</keyword>
<dbReference type="InterPro" id="IPR046529">
    <property type="entry name" value="DUF6594"/>
</dbReference>
<evidence type="ECO:0000313" key="3">
    <source>
        <dbReference type="EMBL" id="KAF2653322.1"/>
    </source>
</evidence>
<feature type="transmembrane region" description="Helical" evidence="1">
    <location>
        <begin position="198"/>
        <end position="220"/>
    </location>
</feature>
<organism evidence="3 4">
    <name type="scientific">Lophiostoma macrostomum CBS 122681</name>
    <dbReference type="NCBI Taxonomy" id="1314788"/>
    <lineage>
        <taxon>Eukaryota</taxon>
        <taxon>Fungi</taxon>
        <taxon>Dikarya</taxon>
        <taxon>Ascomycota</taxon>
        <taxon>Pezizomycotina</taxon>
        <taxon>Dothideomycetes</taxon>
        <taxon>Pleosporomycetidae</taxon>
        <taxon>Pleosporales</taxon>
        <taxon>Lophiostomataceae</taxon>
        <taxon>Lophiostoma</taxon>
    </lineage>
</organism>
<proteinExistence type="predicted"/>
<keyword evidence="1" id="KW-0472">Membrane</keyword>
<protein>
    <recommendedName>
        <fullName evidence="2">DUF6594 domain-containing protein</fullName>
    </recommendedName>
</protein>
<feature type="domain" description="DUF6594" evidence="2">
    <location>
        <begin position="8"/>
        <end position="267"/>
    </location>
</feature>
<dbReference type="PANTHER" id="PTHR34502:SF3">
    <property type="entry name" value="DUF6594 DOMAIN-CONTAINING PROTEIN"/>
    <property type="match status" value="1"/>
</dbReference>
<evidence type="ECO:0000313" key="4">
    <source>
        <dbReference type="Proteomes" id="UP000799324"/>
    </source>
</evidence>
<name>A0A6A6T0T1_9PLEO</name>
<accession>A0A6A6T0T1</accession>
<sequence length="273" mass="31511">VEDYPNGYPRLAALLNSNTNWLICRKYEFLHTRVLLYQQDKLRVLEKKLLTFDEAAKKSDDIALKFHEDGARPMDKMEEQSLLIKTINEELKEYHDIVQRTRSFASLQCATKRNHRSVWNWIYSSAPLVQDDASTFRKNKDFVAIVDPKEGLWLNSHFDSFLSKHSQSKFGAMFMSNHERNLTSNELVRIYSPRRIDVFSRLLITAAIVSLLLAPVAVLYSIRKHGWLRILIIFVFTLVFSVAMNLGTKAKRHEVLAATATYCAVLVVFLGNV</sequence>
<dbReference type="OrthoDB" id="3533814at2759"/>
<dbReference type="EMBL" id="MU004383">
    <property type="protein sequence ID" value="KAF2653322.1"/>
    <property type="molecule type" value="Genomic_DNA"/>
</dbReference>
<dbReference type="Pfam" id="PF20237">
    <property type="entry name" value="DUF6594"/>
    <property type="match status" value="1"/>
</dbReference>
<feature type="transmembrane region" description="Helical" evidence="1">
    <location>
        <begin position="255"/>
        <end position="272"/>
    </location>
</feature>
<evidence type="ECO:0000256" key="1">
    <source>
        <dbReference type="SAM" id="Phobius"/>
    </source>
</evidence>
<dbReference type="AlphaFoldDB" id="A0A6A6T0T1"/>
<dbReference type="PANTHER" id="PTHR34502">
    <property type="entry name" value="DUF6594 DOMAIN-CONTAINING PROTEIN-RELATED"/>
    <property type="match status" value="1"/>
</dbReference>
<reference evidence="3" key="1">
    <citation type="journal article" date="2020" name="Stud. Mycol.">
        <title>101 Dothideomycetes genomes: a test case for predicting lifestyles and emergence of pathogens.</title>
        <authorList>
            <person name="Haridas S."/>
            <person name="Albert R."/>
            <person name="Binder M."/>
            <person name="Bloem J."/>
            <person name="Labutti K."/>
            <person name="Salamov A."/>
            <person name="Andreopoulos B."/>
            <person name="Baker S."/>
            <person name="Barry K."/>
            <person name="Bills G."/>
            <person name="Bluhm B."/>
            <person name="Cannon C."/>
            <person name="Castanera R."/>
            <person name="Culley D."/>
            <person name="Daum C."/>
            <person name="Ezra D."/>
            <person name="Gonzalez J."/>
            <person name="Henrissat B."/>
            <person name="Kuo A."/>
            <person name="Liang C."/>
            <person name="Lipzen A."/>
            <person name="Lutzoni F."/>
            <person name="Magnuson J."/>
            <person name="Mondo S."/>
            <person name="Nolan M."/>
            <person name="Ohm R."/>
            <person name="Pangilinan J."/>
            <person name="Park H.-J."/>
            <person name="Ramirez L."/>
            <person name="Alfaro M."/>
            <person name="Sun H."/>
            <person name="Tritt A."/>
            <person name="Yoshinaga Y."/>
            <person name="Zwiers L.-H."/>
            <person name="Turgeon B."/>
            <person name="Goodwin S."/>
            <person name="Spatafora J."/>
            <person name="Crous P."/>
            <person name="Grigoriev I."/>
        </authorList>
    </citation>
    <scope>NUCLEOTIDE SEQUENCE</scope>
    <source>
        <strain evidence="3">CBS 122681</strain>
    </source>
</reference>
<evidence type="ECO:0000259" key="2">
    <source>
        <dbReference type="Pfam" id="PF20237"/>
    </source>
</evidence>
<dbReference type="Proteomes" id="UP000799324">
    <property type="component" value="Unassembled WGS sequence"/>
</dbReference>
<keyword evidence="1" id="KW-0812">Transmembrane</keyword>
<feature type="non-terminal residue" evidence="3">
    <location>
        <position position="1"/>
    </location>
</feature>
<keyword evidence="4" id="KW-1185">Reference proteome</keyword>
<feature type="transmembrane region" description="Helical" evidence="1">
    <location>
        <begin position="226"/>
        <end position="243"/>
    </location>
</feature>